<reference evidence="4 5" key="1">
    <citation type="journal article" date="2013" name="Genome Announc.">
        <title>Complete Genome Sequence of the Porcine Strain Brachyspira pilosicoli P43/6/78(T.).</title>
        <authorList>
            <person name="Lin C."/>
            <person name="den Bakker H.C."/>
            <person name="Suzuki H."/>
            <person name="Lefebure T."/>
            <person name="Ponnala L."/>
            <person name="Sun Q."/>
            <person name="Stanhope M.J."/>
            <person name="Wiedmann M."/>
            <person name="Duhamel G.E."/>
        </authorList>
    </citation>
    <scope>NUCLEOTIDE SEQUENCE [LARGE SCALE GENOMIC DNA]</scope>
    <source>
        <strain evidence="4 5">P43/6/78</strain>
    </source>
</reference>
<gene>
    <name evidence="4" type="ORF">BPP43_08170</name>
</gene>
<dbReference type="Proteomes" id="UP000010793">
    <property type="component" value="Chromosome"/>
</dbReference>
<feature type="repeat" description="TPR" evidence="3">
    <location>
        <begin position="138"/>
        <end position="171"/>
    </location>
</feature>
<dbReference type="InterPro" id="IPR050498">
    <property type="entry name" value="Ycf3"/>
</dbReference>
<keyword evidence="2 3" id="KW-0802">TPR repeat</keyword>
<dbReference type="AlphaFoldDB" id="A0A3B6VLM4"/>
<dbReference type="PANTHER" id="PTHR44858">
    <property type="entry name" value="TETRATRICOPEPTIDE REPEAT PROTEIN 6"/>
    <property type="match status" value="1"/>
</dbReference>
<keyword evidence="5" id="KW-1185">Reference proteome</keyword>
<keyword evidence="1" id="KW-0677">Repeat</keyword>
<dbReference type="KEGG" id="bpip:BPP43_08170"/>
<proteinExistence type="predicted"/>
<protein>
    <submittedName>
        <fullName evidence="4">TPR repeat-containing protein</fullName>
    </submittedName>
</protein>
<accession>A0A3B6VLM4</accession>
<dbReference type="PROSITE" id="PS50005">
    <property type="entry name" value="TPR"/>
    <property type="match status" value="3"/>
</dbReference>
<organism evidence="4 5">
    <name type="scientific">Brachyspira pilosicoli P43/6/78</name>
    <dbReference type="NCBI Taxonomy" id="1042417"/>
    <lineage>
        <taxon>Bacteria</taxon>
        <taxon>Pseudomonadati</taxon>
        <taxon>Spirochaetota</taxon>
        <taxon>Spirochaetia</taxon>
        <taxon>Brachyspirales</taxon>
        <taxon>Brachyspiraceae</taxon>
        <taxon>Brachyspira</taxon>
    </lineage>
</organism>
<evidence type="ECO:0000256" key="1">
    <source>
        <dbReference type="ARBA" id="ARBA00022737"/>
    </source>
</evidence>
<feature type="repeat" description="TPR" evidence="3">
    <location>
        <begin position="104"/>
        <end position="137"/>
    </location>
</feature>
<dbReference type="Gene3D" id="1.25.40.10">
    <property type="entry name" value="Tetratricopeptide repeat domain"/>
    <property type="match status" value="3"/>
</dbReference>
<dbReference type="EMBL" id="CP002873">
    <property type="protein sequence ID" value="AGA66831.1"/>
    <property type="molecule type" value="Genomic_DNA"/>
</dbReference>
<dbReference type="Pfam" id="PF13432">
    <property type="entry name" value="TPR_16"/>
    <property type="match status" value="1"/>
</dbReference>
<dbReference type="RefSeq" id="WP_015274620.1">
    <property type="nucleotide sequence ID" value="NC_019908.1"/>
</dbReference>
<evidence type="ECO:0000313" key="5">
    <source>
        <dbReference type="Proteomes" id="UP000010793"/>
    </source>
</evidence>
<dbReference type="SMART" id="SM00028">
    <property type="entry name" value="TPR"/>
    <property type="match status" value="7"/>
</dbReference>
<sequence>MTEELKSKIQKLIVEKKFEEAIKLSNEAIEKDNKNYELYVGRASLKNVIGLYEDAIKDYNIAIELNNKDPKIYWQRGYIKSILIDYKGAIEDFDTAIKLGINAPRIFLDRGVIKSNLHDHTDAINDFNIAIKLNPYYAEAYNFRALSKIELGLYEDSNSDFNTAIKLNPNYYFAYTNRGLLNLFLKNYDQALKDYDYALKIDKNSIISYRYRAQIKYILGMYEDAIKDAENAINIYNNYMDAHYIKILSKAKLKRYIEIIDDLNIVAKINTNFENNFISDILNLLETYSNIEKIFQLLIKTENILLWRNEPITNLIFHFYKRKNFDDELKKNIKYLLLYEYFLLKILTFDSEKENDKIEISHYTSLDILPLLLNINGNIKESGKMRINNITTANDPKEGKILERILNKNNIDIKIENDEKALTLQTSYSRNKDSLTMFRLYGKKENKEATGICLVLDNKYFNNLYTSPYSYEFKFKMENNKIEIDEKINEEKSEENKRNLYWVLYYNEKENQLIYNKEKSKYASNIIDLNDLNNPNYKAELKEDDTKENMIKYAFAKIFYYTKEIKKEVDKNYQNIKNQLYSYLFENIKYIIKHEAFFEEQELRMLVTNDYKSDEILIDNDKKKLYIDYIKLFDERTNYIKEIIIGSKVENNEAVAEYIRKVLHTKNTEMNKLDDIKVSISEAPLR</sequence>
<dbReference type="SUPFAM" id="SSF48452">
    <property type="entry name" value="TPR-like"/>
    <property type="match status" value="2"/>
</dbReference>
<dbReference type="InterPro" id="IPR019734">
    <property type="entry name" value="TPR_rpt"/>
</dbReference>
<evidence type="ECO:0000256" key="3">
    <source>
        <dbReference type="PROSITE-ProRule" id="PRU00339"/>
    </source>
</evidence>
<name>A0A3B6VLM4_BRAPL</name>
<feature type="repeat" description="TPR" evidence="3">
    <location>
        <begin position="172"/>
        <end position="205"/>
    </location>
</feature>
<dbReference type="InterPro" id="IPR011990">
    <property type="entry name" value="TPR-like_helical_dom_sf"/>
</dbReference>
<evidence type="ECO:0000313" key="4">
    <source>
        <dbReference type="EMBL" id="AGA66831.1"/>
    </source>
</evidence>
<dbReference type="PANTHER" id="PTHR44858:SF1">
    <property type="entry name" value="UDP-N-ACETYLGLUCOSAMINE--PEPTIDE N-ACETYLGLUCOSAMINYLTRANSFERASE SPINDLY-RELATED"/>
    <property type="match status" value="1"/>
</dbReference>
<evidence type="ECO:0000256" key="2">
    <source>
        <dbReference type="ARBA" id="ARBA00022803"/>
    </source>
</evidence>